<dbReference type="EMBL" id="JBJURJ010000002">
    <property type="protein sequence ID" value="MFM9327501.1"/>
    <property type="molecule type" value="Genomic_DNA"/>
</dbReference>
<protein>
    <submittedName>
        <fullName evidence="1">Helix-turn-helix domain-containing protein</fullName>
    </submittedName>
</protein>
<keyword evidence="2" id="KW-1185">Reference proteome</keyword>
<evidence type="ECO:0000313" key="2">
    <source>
        <dbReference type="Proteomes" id="UP001631969"/>
    </source>
</evidence>
<dbReference type="Proteomes" id="UP001631969">
    <property type="component" value="Unassembled WGS sequence"/>
</dbReference>
<sequence>MAFDYSVIGKRIRQAREGKGLTQEQLAEKLDVSNAYISKIERGRTPINLDRLSELCIMLEETPEYILSGANNGTRDYMRNEIIAMLEGCSAEKIRLISQIIKPIVDYKEK</sequence>
<comment type="caution">
    <text evidence="1">The sequence shown here is derived from an EMBL/GenBank/DDBJ whole genome shotgun (WGS) entry which is preliminary data.</text>
</comment>
<gene>
    <name evidence="1" type="ORF">ACI1P1_04220</name>
</gene>
<organism evidence="1 2">
    <name type="scientific">Paenibacillus mesotrionivorans</name>
    <dbReference type="NCBI Taxonomy" id="3160968"/>
    <lineage>
        <taxon>Bacteria</taxon>
        <taxon>Bacillati</taxon>
        <taxon>Bacillota</taxon>
        <taxon>Bacilli</taxon>
        <taxon>Bacillales</taxon>
        <taxon>Paenibacillaceae</taxon>
        <taxon>Paenibacillus</taxon>
    </lineage>
</organism>
<evidence type="ECO:0000313" key="1">
    <source>
        <dbReference type="EMBL" id="MFM9327501.1"/>
    </source>
</evidence>
<name>A0ACC7NS31_9BACL</name>
<reference evidence="1" key="1">
    <citation type="submission" date="2024-12" db="EMBL/GenBank/DDBJ databases">
        <authorList>
            <person name="Wu N."/>
        </authorList>
    </citation>
    <scope>NUCLEOTIDE SEQUENCE</scope>
    <source>
        <strain evidence="1">P15</strain>
    </source>
</reference>
<proteinExistence type="predicted"/>
<accession>A0ACC7NS31</accession>